<dbReference type="AlphaFoldDB" id="A0A5C5BF05"/>
<sequence length="237" mass="24627">MSAAGGSPRPTRPDGAPTARGAARRRPLAMRDLVLLVVLGVVFGFLYWVLVQAWTALSIAMGPAGDLAQHVLFGGWLLVAPLAVAILRRPGVGILAELLAAVIEVVFLGSPVGPLLLIAGFLQGLGSELPFALGRYRSFGWVRFAVSGLLGASLVFFWSAFRFGWYGQDLLLLRFGIQALSGVLLGGLVAKVIVDALLRTGVLASFPIAAASRSAASAGSTAPGGGAGDPDLVRRER</sequence>
<evidence type="ECO:0000256" key="2">
    <source>
        <dbReference type="SAM" id="Phobius"/>
    </source>
</evidence>
<evidence type="ECO:0000256" key="1">
    <source>
        <dbReference type="SAM" id="MobiDB-lite"/>
    </source>
</evidence>
<reference evidence="3 4" key="1">
    <citation type="submission" date="2019-06" db="EMBL/GenBank/DDBJ databases">
        <title>Draft genome sequence of Miniimonas arenae KCTC 19750T isolated from sea sand.</title>
        <authorList>
            <person name="Park S.-J."/>
        </authorList>
    </citation>
    <scope>NUCLEOTIDE SEQUENCE [LARGE SCALE GENOMIC DNA]</scope>
    <source>
        <strain evidence="3 4">KCTC 19750</strain>
    </source>
</reference>
<gene>
    <name evidence="3" type="ORF">FH969_05765</name>
</gene>
<feature type="transmembrane region" description="Helical" evidence="2">
    <location>
        <begin position="141"/>
        <end position="159"/>
    </location>
</feature>
<accession>A0A5C5BF05</accession>
<proteinExistence type="predicted"/>
<dbReference type="Proteomes" id="UP000313849">
    <property type="component" value="Unassembled WGS sequence"/>
</dbReference>
<feature type="transmembrane region" description="Helical" evidence="2">
    <location>
        <begin position="99"/>
        <end position="121"/>
    </location>
</feature>
<dbReference type="InterPro" id="IPR017195">
    <property type="entry name" value="ABC_thiamin-permease_prd"/>
</dbReference>
<evidence type="ECO:0000313" key="3">
    <source>
        <dbReference type="EMBL" id="TNU75801.1"/>
    </source>
</evidence>
<dbReference type="OrthoDB" id="8017424at2"/>
<comment type="caution">
    <text evidence="3">The sequence shown here is derived from an EMBL/GenBank/DDBJ whole genome shotgun (WGS) entry which is preliminary data.</text>
</comment>
<keyword evidence="2" id="KW-0472">Membrane</keyword>
<keyword evidence="4" id="KW-1185">Reference proteome</keyword>
<feature type="transmembrane region" description="Helical" evidence="2">
    <location>
        <begin position="33"/>
        <end position="55"/>
    </location>
</feature>
<feature type="region of interest" description="Disordered" evidence="1">
    <location>
        <begin position="215"/>
        <end position="237"/>
    </location>
</feature>
<keyword evidence="2" id="KW-1133">Transmembrane helix</keyword>
<dbReference type="EMBL" id="VENP01000015">
    <property type="protein sequence ID" value="TNU75801.1"/>
    <property type="molecule type" value="Genomic_DNA"/>
</dbReference>
<name>A0A5C5BF05_9MICO</name>
<organism evidence="3 4">
    <name type="scientific">Miniimonas arenae</name>
    <dbReference type="NCBI Taxonomy" id="676201"/>
    <lineage>
        <taxon>Bacteria</taxon>
        <taxon>Bacillati</taxon>
        <taxon>Actinomycetota</taxon>
        <taxon>Actinomycetes</taxon>
        <taxon>Micrococcales</taxon>
        <taxon>Beutenbergiaceae</taxon>
        <taxon>Miniimonas</taxon>
    </lineage>
</organism>
<dbReference type="Pfam" id="PF09819">
    <property type="entry name" value="ABC_cobalt"/>
    <property type="match status" value="1"/>
</dbReference>
<protein>
    <submittedName>
        <fullName evidence="3">Thiamine ABC transporter permease</fullName>
    </submittedName>
</protein>
<feature type="region of interest" description="Disordered" evidence="1">
    <location>
        <begin position="1"/>
        <end position="21"/>
    </location>
</feature>
<feature type="transmembrane region" description="Helical" evidence="2">
    <location>
        <begin position="171"/>
        <end position="194"/>
    </location>
</feature>
<keyword evidence="2" id="KW-0812">Transmembrane</keyword>
<evidence type="ECO:0000313" key="4">
    <source>
        <dbReference type="Proteomes" id="UP000313849"/>
    </source>
</evidence>
<feature type="transmembrane region" description="Helical" evidence="2">
    <location>
        <begin position="67"/>
        <end position="87"/>
    </location>
</feature>